<feature type="transmembrane region" description="Helical" evidence="1">
    <location>
        <begin position="146"/>
        <end position="168"/>
    </location>
</feature>
<evidence type="ECO:0000313" key="3">
    <source>
        <dbReference type="Proteomes" id="UP000789831"/>
    </source>
</evidence>
<dbReference type="AlphaFoldDB" id="A0A9N9FY05"/>
<accession>A0A9N9FY05</accession>
<dbReference type="OrthoDB" id="2326405at2759"/>
<dbReference type="Proteomes" id="UP000789831">
    <property type="component" value="Unassembled WGS sequence"/>
</dbReference>
<feature type="transmembrane region" description="Helical" evidence="1">
    <location>
        <begin position="67"/>
        <end position="89"/>
    </location>
</feature>
<feature type="transmembrane region" description="Helical" evidence="1">
    <location>
        <begin position="226"/>
        <end position="244"/>
    </location>
</feature>
<keyword evidence="1" id="KW-0472">Membrane</keyword>
<comment type="caution">
    <text evidence="2">The sequence shown here is derived from an EMBL/GenBank/DDBJ whole genome shotgun (WGS) entry which is preliminary data.</text>
</comment>
<evidence type="ECO:0000256" key="1">
    <source>
        <dbReference type="SAM" id="Phobius"/>
    </source>
</evidence>
<organism evidence="2 3">
    <name type="scientific">Ambispora gerdemannii</name>
    <dbReference type="NCBI Taxonomy" id="144530"/>
    <lineage>
        <taxon>Eukaryota</taxon>
        <taxon>Fungi</taxon>
        <taxon>Fungi incertae sedis</taxon>
        <taxon>Mucoromycota</taxon>
        <taxon>Glomeromycotina</taxon>
        <taxon>Glomeromycetes</taxon>
        <taxon>Archaeosporales</taxon>
        <taxon>Ambisporaceae</taxon>
        <taxon>Ambispora</taxon>
    </lineage>
</organism>
<reference evidence="2" key="1">
    <citation type="submission" date="2021-06" db="EMBL/GenBank/DDBJ databases">
        <authorList>
            <person name="Kallberg Y."/>
            <person name="Tangrot J."/>
            <person name="Rosling A."/>
        </authorList>
    </citation>
    <scope>NUCLEOTIDE SEQUENCE</scope>
    <source>
        <strain evidence="2">MT106</strain>
    </source>
</reference>
<feature type="transmembrane region" description="Helical" evidence="1">
    <location>
        <begin position="174"/>
        <end position="194"/>
    </location>
</feature>
<evidence type="ECO:0000313" key="2">
    <source>
        <dbReference type="EMBL" id="CAG8570913.1"/>
    </source>
</evidence>
<protein>
    <submittedName>
        <fullName evidence="2">7180_t:CDS:1</fullName>
    </submittedName>
</protein>
<keyword evidence="1" id="KW-1133">Transmembrane helix</keyword>
<name>A0A9N9FY05_9GLOM</name>
<sequence length="432" mass="48597">MDSGTHEQVQAILFTSTHLTHSVSSTFVSVWIILRFLSEIRNPQIVPQLIQGQKIVTNWIQISSRGVSLSCILLSLSFEIIADWSTVIYESTLATDENNTFASTLWTLSLAFKSSAIFTTLSWYYTLTTSLSKEPIISRREYQFYGYFNGFSFFVAYPIIEILCVLRAESIGDAMIAPQLFYVSQMVIATLVFCKLNRRMKVVLTEGLLVGRKSIREIRRFRMRNWYLISFLSLEIIGLMISNIDQILGKPISANSVALSTIIHSVINLSSNLAYAAATLILYPPHDYPPLLALPTPTNVSLHEKRDSQTSANARQGYFSSNPITTSTRHNWYFNRLNNINNHNLNSNSNSNNSSHISMFSMNPKQIRPVVVVQEEYDGDDVLSDEEFCVGNEGSEHMLYGNNNGGGLKQPEAAFMTLNREKSEFSSSGIAL</sequence>
<dbReference type="EMBL" id="CAJVPL010001432">
    <property type="protein sequence ID" value="CAG8570913.1"/>
    <property type="molecule type" value="Genomic_DNA"/>
</dbReference>
<feature type="transmembrane region" description="Helical" evidence="1">
    <location>
        <begin position="101"/>
        <end position="125"/>
    </location>
</feature>
<keyword evidence="1" id="KW-0812">Transmembrane</keyword>
<keyword evidence="3" id="KW-1185">Reference proteome</keyword>
<proteinExistence type="predicted"/>
<gene>
    <name evidence="2" type="ORF">AGERDE_LOCUS7632</name>
</gene>